<dbReference type="PANTHER" id="PTHR46825">
    <property type="entry name" value="D-ALANYL-D-ALANINE-CARBOXYPEPTIDASE/ENDOPEPTIDASE AMPH"/>
    <property type="match status" value="1"/>
</dbReference>
<dbReference type="InterPro" id="IPR050491">
    <property type="entry name" value="AmpC-like"/>
</dbReference>
<dbReference type="Proteomes" id="UP000193804">
    <property type="component" value="Unassembled WGS sequence"/>
</dbReference>
<dbReference type="InterPro" id="IPR012338">
    <property type="entry name" value="Beta-lactam/transpept-like"/>
</dbReference>
<keyword evidence="2" id="KW-0472">Membrane</keyword>
<proteinExistence type="predicted"/>
<dbReference type="InterPro" id="IPR001466">
    <property type="entry name" value="Beta-lactam-related"/>
</dbReference>
<evidence type="ECO:0000259" key="3">
    <source>
        <dbReference type="Pfam" id="PF00144"/>
    </source>
</evidence>
<evidence type="ECO:0000256" key="1">
    <source>
        <dbReference type="ARBA" id="ARBA00004370"/>
    </source>
</evidence>
<feature type="domain" description="Beta-lactamase-related" evidence="3">
    <location>
        <begin position="51"/>
        <end position="389"/>
    </location>
</feature>
<gene>
    <name evidence="4" type="ORF">SAMN05661096_01753</name>
</gene>
<dbReference type="SUPFAM" id="SSF56601">
    <property type="entry name" value="beta-lactamase/transpeptidase-like"/>
    <property type="match status" value="1"/>
</dbReference>
<dbReference type="GO" id="GO:0016020">
    <property type="term" value="C:membrane"/>
    <property type="evidence" value="ECO:0007669"/>
    <property type="project" value="UniProtKB-SubCell"/>
</dbReference>
<evidence type="ECO:0000256" key="2">
    <source>
        <dbReference type="ARBA" id="ARBA00023136"/>
    </source>
</evidence>
<dbReference type="RefSeq" id="WP_085516674.1">
    <property type="nucleotide sequence ID" value="NZ_FXAW01000003.1"/>
</dbReference>
<accession>A0A1X7JKX7</accession>
<sequence length="410" mass="46937">MRNLIFILLLTLTLSCQNSKNEKANRNQNNSNDLIVESFHKKMDSLYNTGMFNGYSTTIVDTTGILYNKGFGYADLEHNKKYTEHTIINIASVSKVFIGVALLKAQELNYLNLNDPINKHLPFEVINPNFPEEVITVKHLATHTSAIVDTDQYMETCYVNLDNIPIEEGSKKKYELYYQNPSDDWKPLDAYLKKILVNNEEFYDASTFAKRKPGTKYEYSNIGAALCALVIESAVKKPFDKFTDQYIFKPLAMNATSWNFEEVDRSEYSKLYADDNLLPYYRILSYPDGGLITSSTDLGYFLQELIKGYSGKGNILEDDSYQELFKPQLEQKAFSEKKNKGFNVGFFLELEADYNEIGHTGGDPGVNSFMYFNTETKTGRILITNTDSQKENSGEVFYGIWNTLVEYKTH</sequence>
<organism evidence="4 5">
    <name type="scientific">Marivirga sericea</name>
    <dbReference type="NCBI Taxonomy" id="1028"/>
    <lineage>
        <taxon>Bacteria</taxon>
        <taxon>Pseudomonadati</taxon>
        <taxon>Bacteroidota</taxon>
        <taxon>Cytophagia</taxon>
        <taxon>Cytophagales</taxon>
        <taxon>Marivirgaceae</taxon>
        <taxon>Marivirga</taxon>
    </lineage>
</organism>
<dbReference type="Pfam" id="PF00144">
    <property type="entry name" value="Beta-lactamase"/>
    <property type="match status" value="1"/>
</dbReference>
<dbReference type="Gene3D" id="3.40.710.10">
    <property type="entry name" value="DD-peptidase/beta-lactamase superfamily"/>
    <property type="match status" value="1"/>
</dbReference>
<dbReference type="OrthoDB" id="846150at2"/>
<name>A0A1X7JKX7_9BACT</name>
<evidence type="ECO:0000313" key="4">
    <source>
        <dbReference type="EMBL" id="SMG28845.1"/>
    </source>
</evidence>
<dbReference type="AlphaFoldDB" id="A0A1X7JKX7"/>
<comment type="subcellular location">
    <subcellularLocation>
        <location evidence="1">Membrane</location>
    </subcellularLocation>
</comment>
<evidence type="ECO:0000313" key="5">
    <source>
        <dbReference type="Proteomes" id="UP000193804"/>
    </source>
</evidence>
<reference evidence="5" key="1">
    <citation type="submission" date="2017-04" db="EMBL/GenBank/DDBJ databases">
        <authorList>
            <person name="Varghese N."/>
            <person name="Submissions S."/>
        </authorList>
    </citation>
    <scope>NUCLEOTIDE SEQUENCE [LARGE SCALE GENOMIC DNA]</scope>
    <source>
        <strain evidence="5">DSM 4125</strain>
    </source>
</reference>
<protein>
    <submittedName>
        <fullName evidence="4">CubicO group peptidase, beta-lactamase class C family</fullName>
    </submittedName>
</protein>
<keyword evidence="5" id="KW-1185">Reference proteome</keyword>
<dbReference type="PANTHER" id="PTHR46825:SF11">
    <property type="entry name" value="PENICILLIN-BINDING PROTEIN 4"/>
    <property type="match status" value="1"/>
</dbReference>
<dbReference type="PROSITE" id="PS51257">
    <property type="entry name" value="PROKAR_LIPOPROTEIN"/>
    <property type="match status" value="1"/>
</dbReference>
<dbReference type="EMBL" id="FXAW01000003">
    <property type="protein sequence ID" value="SMG28845.1"/>
    <property type="molecule type" value="Genomic_DNA"/>
</dbReference>
<dbReference type="STRING" id="1028.SAMN05661096_01753"/>